<organism evidence="1 2">
    <name type="scientific">Phyllobacterium brassicacearum</name>
    <dbReference type="NCBI Taxonomy" id="314235"/>
    <lineage>
        <taxon>Bacteria</taxon>
        <taxon>Pseudomonadati</taxon>
        <taxon>Pseudomonadota</taxon>
        <taxon>Alphaproteobacteria</taxon>
        <taxon>Hyphomicrobiales</taxon>
        <taxon>Phyllobacteriaceae</taxon>
        <taxon>Phyllobacterium</taxon>
    </lineage>
</organism>
<gene>
    <name evidence="1" type="ORF">CU102_12735</name>
</gene>
<evidence type="ECO:0000313" key="2">
    <source>
        <dbReference type="Proteomes" id="UP000241444"/>
    </source>
</evidence>
<dbReference type="AlphaFoldDB" id="A0A2P7BQ86"/>
<dbReference type="OrthoDB" id="7858762at2"/>
<dbReference type="Gene3D" id="3.30.2000.20">
    <property type="match status" value="1"/>
</dbReference>
<dbReference type="Pfam" id="PF13554">
    <property type="entry name" value="Phage_tail_terminator_5"/>
    <property type="match status" value="1"/>
</dbReference>
<name>A0A2P7BQ86_9HYPH</name>
<proteinExistence type="predicted"/>
<accession>A0A2P7BQ86</accession>
<protein>
    <recommendedName>
        <fullName evidence="3">DUF3168 domain-containing protein</fullName>
    </recommendedName>
</protein>
<sequence>MAPDCREGHGDGQGSISSKEWMMAATTIEGRIPEALLAHMAALVLSPALPVAYPDIAFTPPAGPYLRVYFIPNGTERLFIGNGEPNLHQGILQVTVVFPAGKGAVKPNDVAGAIANHFGEGTKLAITGGFVRIDKRPSIAPAMQDTDRIQIPVSINWIAYI</sequence>
<dbReference type="InterPro" id="IPR025395">
    <property type="entry name" value="Phage_tail_terminator-like"/>
</dbReference>
<comment type="caution">
    <text evidence="1">The sequence shown here is derived from an EMBL/GenBank/DDBJ whole genome shotgun (WGS) entry which is preliminary data.</text>
</comment>
<dbReference type="Proteomes" id="UP000241444">
    <property type="component" value="Unassembled WGS sequence"/>
</dbReference>
<keyword evidence="2" id="KW-1185">Reference proteome</keyword>
<evidence type="ECO:0008006" key="3">
    <source>
        <dbReference type="Google" id="ProtNLM"/>
    </source>
</evidence>
<evidence type="ECO:0000313" key="1">
    <source>
        <dbReference type="EMBL" id="PSH68620.1"/>
    </source>
</evidence>
<dbReference type="EMBL" id="PGGO01000008">
    <property type="protein sequence ID" value="PSH68620.1"/>
    <property type="molecule type" value="Genomic_DNA"/>
</dbReference>
<reference evidence="2" key="1">
    <citation type="submission" date="2017-11" db="EMBL/GenBank/DDBJ databases">
        <authorList>
            <person name="Kuznetsova I."/>
            <person name="Sazanova A."/>
            <person name="Chirak E."/>
            <person name="Safronova V."/>
            <person name="Willems A."/>
        </authorList>
    </citation>
    <scope>NUCLEOTIDE SEQUENCE [LARGE SCALE GENOMIC DNA]</scope>
    <source>
        <strain evidence="2">STM 196</strain>
    </source>
</reference>